<evidence type="ECO:0000259" key="1">
    <source>
        <dbReference type="Pfam" id="PF17831"/>
    </source>
</evidence>
<dbReference type="Proteomes" id="UP001244490">
    <property type="component" value="Unassembled WGS sequence"/>
</dbReference>
<gene>
    <name evidence="2" type="ORF">Q6294_33125</name>
</gene>
<organism evidence="2 3">
    <name type="scientific">Klebsiella pneumoniae</name>
    <dbReference type="NCBI Taxonomy" id="573"/>
    <lineage>
        <taxon>Bacteria</taxon>
        <taxon>Pseudomonadati</taxon>
        <taxon>Pseudomonadota</taxon>
        <taxon>Gammaproteobacteria</taxon>
        <taxon>Enterobacterales</taxon>
        <taxon>Enterobacteriaceae</taxon>
        <taxon>Klebsiella/Raoultella group</taxon>
        <taxon>Klebsiella</taxon>
        <taxon>Klebsiella pneumoniae complex</taxon>
    </lineage>
</organism>
<accession>A0AAW8ASP3</accession>
<dbReference type="Gene3D" id="3.40.50.970">
    <property type="match status" value="1"/>
</dbReference>
<name>A0AAW8ASP3_KLEPN</name>
<dbReference type="PANTHER" id="PTHR43825">
    <property type="entry name" value="PYRUVATE DEHYDROGENASE E1 COMPONENT"/>
    <property type="match status" value="1"/>
</dbReference>
<sequence length="81" mass="9227">GLFRQIGIYSPNGQQYTPQDREQVAYYKEDEKGQILQEGINELGAGCSWLAAATSYSTNNLPMIPFYIYYSMFGFQRIGDL</sequence>
<reference evidence="2" key="1">
    <citation type="submission" date="2023-07" db="EMBL/GenBank/DDBJ databases">
        <authorList>
            <person name="Peng Z."/>
        </authorList>
    </citation>
    <scope>NUCLEOTIDE SEQUENCE</scope>
    <source>
        <strain evidence="2">KP219</strain>
    </source>
</reference>
<protein>
    <recommendedName>
        <fullName evidence="1">Pyruvate dehydrogenase E1 component middle domain-containing protein</fullName>
    </recommendedName>
</protein>
<feature type="domain" description="Pyruvate dehydrogenase E1 component middle" evidence="1">
    <location>
        <begin position="1"/>
        <end position="81"/>
    </location>
</feature>
<dbReference type="Pfam" id="PF17831">
    <property type="entry name" value="PDH_E1_M"/>
    <property type="match status" value="1"/>
</dbReference>
<dbReference type="InterPro" id="IPR051157">
    <property type="entry name" value="PDH/Transketolase"/>
</dbReference>
<dbReference type="InterPro" id="IPR029061">
    <property type="entry name" value="THDP-binding"/>
</dbReference>
<dbReference type="InterPro" id="IPR041621">
    <property type="entry name" value="PDH_E1_M"/>
</dbReference>
<comment type="caution">
    <text evidence="2">The sequence shown here is derived from an EMBL/GenBank/DDBJ whole genome shotgun (WGS) entry which is preliminary data.</text>
</comment>
<dbReference type="EMBL" id="JAUUIA010001222">
    <property type="protein sequence ID" value="MDP0971781.1"/>
    <property type="molecule type" value="Genomic_DNA"/>
</dbReference>
<evidence type="ECO:0000313" key="3">
    <source>
        <dbReference type="Proteomes" id="UP001244490"/>
    </source>
</evidence>
<feature type="non-terminal residue" evidence="2">
    <location>
        <position position="81"/>
    </location>
</feature>
<dbReference type="RefSeq" id="WP_305202781.1">
    <property type="nucleotide sequence ID" value="NZ_JAUUIA010001222.1"/>
</dbReference>
<dbReference type="SUPFAM" id="SSF52518">
    <property type="entry name" value="Thiamin diphosphate-binding fold (THDP-binding)"/>
    <property type="match status" value="1"/>
</dbReference>
<proteinExistence type="predicted"/>
<dbReference type="AlphaFoldDB" id="A0AAW8ASP3"/>
<evidence type="ECO:0000313" key="2">
    <source>
        <dbReference type="EMBL" id="MDP0971781.1"/>
    </source>
</evidence>
<feature type="non-terminal residue" evidence="2">
    <location>
        <position position="1"/>
    </location>
</feature>
<dbReference type="PANTHER" id="PTHR43825:SF3">
    <property type="entry name" value="PYRUVATE DEHYDROGENASE E1 COMPONENT"/>
    <property type="match status" value="1"/>
</dbReference>